<dbReference type="InterPro" id="IPR016140">
    <property type="entry name" value="Bifunc_inhib/LTP/seed_store"/>
</dbReference>
<dbReference type="Gene3D" id="1.10.110.10">
    <property type="entry name" value="Plant lipid-transfer and hydrophobic proteins"/>
    <property type="match status" value="1"/>
</dbReference>
<dbReference type="GO" id="GO:0008289">
    <property type="term" value="F:lipid binding"/>
    <property type="evidence" value="ECO:0007669"/>
    <property type="project" value="UniProtKB-KW"/>
</dbReference>
<evidence type="ECO:0000313" key="6">
    <source>
        <dbReference type="Proteomes" id="UP001346149"/>
    </source>
</evidence>
<gene>
    <name evidence="5" type="ORF">SAY86_029587</name>
</gene>
<dbReference type="AlphaFoldDB" id="A0AAN7M1G7"/>
<comment type="similarity">
    <text evidence="1 2">Belongs to the plant LTP family.</text>
</comment>
<keyword evidence="6" id="KW-1185">Reference proteome</keyword>
<keyword evidence="3" id="KW-0732">Signal</keyword>
<comment type="function">
    <text evidence="2">Plant non-specific lipid-transfer proteins transfer phospholipids as well as galactolipids across membranes. May play a role in wax or cutin deposition in the cell walls of expanding epidermal cells and certain secretory tissues.</text>
</comment>
<dbReference type="InterPro" id="IPR036312">
    <property type="entry name" value="Bifun_inhib/LTP/seed_sf"/>
</dbReference>
<feature type="chain" id="PRO_5042877272" description="Non-specific lipid-transfer protein" evidence="3">
    <location>
        <begin position="27"/>
        <end position="148"/>
    </location>
</feature>
<protein>
    <recommendedName>
        <fullName evidence="2">Non-specific lipid-transfer protein</fullName>
    </recommendedName>
</protein>
<dbReference type="GO" id="GO:0006869">
    <property type="term" value="P:lipid transport"/>
    <property type="evidence" value="ECO:0007669"/>
    <property type="project" value="InterPro"/>
</dbReference>
<evidence type="ECO:0000256" key="2">
    <source>
        <dbReference type="RuleBase" id="RU000628"/>
    </source>
</evidence>
<evidence type="ECO:0000256" key="3">
    <source>
        <dbReference type="SAM" id="SignalP"/>
    </source>
</evidence>
<evidence type="ECO:0000259" key="4">
    <source>
        <dbReference type="SMART" id="SM00499"/>
    </source>
</evidence>
<feature type="domain" description="Bifunctional inhibitor/plant lipid transfer protein/seed storage helical" evidence="4">
    <location>
        <begin position="30"/>
        <end position="116"/>
    </location>
</feature>
<dbReference type="PRINTS" id="PR00382">
    <property type="entry name" value="LIPIDTRNSFER"/>
</dbReference>
<keyword evidence="2" id="KW-0446">Lipid-binding</keyword>
<reference evidence="5 6" key="1">
    <citation type="journal article" date="2023" name="Hortic Res">
        <title>Pangenome of water caltrop reveals structural variations and asymmetric subgenome divergence after allopolyploidization.</title>
        <authorList>
            <person name="Zhang X."/>
            <person name="Chen Y."/>
            <person name="Wang L."/>
            <person name="Yuan Y."/>
            <person name="Fang M."/>
            <person name="Shi L."/>
            <person name="Lu R."/>
            <person name="Comes H.P."/>
            <person name="Ma Y."/>
            <person name="Chen Y."/>
            <person name="Huang G."/>
            <person name="Zhou Y."/>
            <person name="Zheng Z."/>
            <person name="Qiu Y."/>
        </authorList>
    </citation>
    <scope>NUCLEOTIDE SEQUENCE [LARGE SCALE GENOMIC DNA]</scope>
    <source>
        <strain evidence="5">F231</strain>
    </source>
</reference>
<sequence length="148" mass="15569">MAPPKLACLAIALLIAAASAPVVVRASISCNQVVNNLVPCLNYVINGGPVPSNCCIGVQAVYNAARTTQDRQGVCNCLKSVINGSPISNAAANNAAALPSRCGVNLPYQISPYTDCRRYITNLSSYNTYVVYNTTALTLVLFHFDATA</sequence>
<dbReference type="SMART" id="SM00499">
    <property type="entry name" value="AAI"/>
    <property type="match status" value="1"/>
</dbReference>
<organism evidence="5 6">
    <name type="scientific">Trapa natans</name>
    <name type="common">Water chestnut</name>
    <dbReference type="NCBI Taxonomy" id="22666"/>
    <lineage>
        <taxon>Eukaryota</taxon>
        <taxon>Viridiplantae</taxon>
        <taxon>Streptophyta</taxon>
        <taxon>Embryophyta</taxon>
        <taxon>Tracheophyta</taxon>
        <taxon>Spermatophyta</taxon>
        <taxon>Magnoliopsida</taxon>
        <taxon>eudicotyledons</taxon>
        <taxon>Gunneridae</taxon>
        <taxon>Pentapetalae</taxon>
        <taxon>rosids</taxon>
        <taxon>malvids</taxon>
        <taxon>Myrtales</taxon>
        <taxon>Lythraceae</taxon>
        <taxon>Trapa</taxon>
    </lineage>
</organism>
<feature type="signal peptide" evidence="3">
    <location>
        <begin position="1"/>
        <end position="26"/>
    </location>
</feature>
<dbReference type="PANTHER" id="PTHR33076">
    <property type="entry name" value="NON-SPECIFIC LIPID-TRANSFER PROTEIN 2-RELATED"/>
    <property type="match status" value="1"/>
</dbReference>
<dbReference type="Pfam" id="PF00234">
    <property type="entry name" value="Tryp_alpha_amyl"/>
    <property type="match status" value="1"/>
</dbReference>
<name>A0AAN7M1G7_TRANT</name>
<dbReference type="SUPFAM" id="SSF47699">
    <property type="entry name" value="Bifunctional inhibitor/lipid-transfer protein/seed storage 2S albumin"/>
    <property type="match status" value="1"/>
</dbReference>
<evidence type="ECO:0000256" key="1">
    <source>
        <dbReference type="ARBA" id="ARBA00009748"/>
    </source>
</evidence>
<dbReference type="Proteomes" id="UP001346149">
    <property type="component" value="Unassembled WGS sequence"/>
</dbReference>
<dbReference type="EMBL" id="JAXQNO010000006">
    <property type="protein sequence ID" value="KAK4797261.1"/>
    <property type="molecule type" value="Genomic_DNA"/>
</dbReference>
<evidence type="ECO:0000313" key="5">
    <source>
        <dbReference type="EMBL" id="KAK4797261.1"/>
    </source>
</evidence>
<keyword evidence="2" id="KW-0813">Transport</keyword>
<comment type="caution">
    <text evidence="5">The sequence shown here is derived from an EMBL/GenBank/DDBJ whole genome shotgun (WGS) entry which is preliminary data.</text>
</comment>
<proteinExistence type="inferred from homology"/>
<dbReference type="InterPro" id="IPR000528">
    <property type="entry name" value="Plant_nsLTP"/>
</dbReference>
<dbReference type="CDD" id="cd01960">
    <property type="entry name" value="nsLTP1"/>
    <property type="match status" value="1"/>
</dbReference>
<accession>A0AAN7M1G7</accession>